<protein>
    <submittedName>
        <fullName evidence="2">U29</fullName>
    </submittedName>
</protein>
<dbReference type="EMBL" id="KT895199">
    <property type="protein sequence ID" value="AMD82159.1"/>
    <property type="molecule type" value="Genomic_DNA"/>
</dbReference>
<reference evidence="2" key="1">
    <citation type="journal article" date="2016" name="Viruses">
        <title>Complete Genome Sequence of Germline Chromosomally Integrated Human Herpesvirus 6A and Analyses Integration Sites Define a New Human Endogenous Virus with Potential to Reactivate as an Emerging Infection.</title>
        <authorList>
            <person name="Tweedy J."/>
            <person name="Spyrou M.A."/>
            <person name="Pearson M."/>
            <person name="Lassner D."/>
            <person name="Kuhl U."/>
            <person name="Gompels U.A."/>
        </authorList>
    </citation>
    <scope>NUCLEOTIDE SEQUENCE</scope>
</reference>
<dbReference type="GO" id="GO:0003677">
    <property type="term" value="F:DNA binding"/>
    <property type="evidence" value="ECO:0007669"/>
    <property type="project" value="InterPro"/>
</dbReference>
<name>A0A126LAX4_HUMAN</name>
<organism evidence="2">
    <name type="scientific">Homo sapiens</name>
    <name type="common">Human</name>
    <dbReference type="NCBI Taxonomy" id="9606"/>
    <lineage>
        <taxon>Eukaryota</taxon>
        <taxon>Metazoa</taxon>
        <taxon>Chordata</taxon>
        <taxon>Craniata</taxon>
        <taxon>Vertebrata</taxon>
        <taxon>Euteleostomi</taxon>
        <taxon>Mammalia</taxon>
        <taxon>Eutheria</taxon>
        <taxon>Euarchontoglires</taxon>
        <taxon>Primates</taxon>
        <taxon>Haplorrhini</taxon>
        <taxon>Catarrhini</taxon>
        <taxon>Hominidae</taxon>
        <taxon>Homo</taxon>
    </lineage>
</organism>
<dbReference type="HAMAP" id="MF_04018">
    <property type="entry name" value="HSV_TRX1"/>
    <property type="match status" value="1"/>
</dbReference>
<gene>
    <name evidence="2" type="primary">U29</name>
</gene>
<dbReference type="AlphaFoldDB" id="A0A126LAX4"/>
<evidence type="ECO:0000256" key="1">
    <source>
        <dbReference type="ARBA" id="ARBA00022562"/>
    </source>
</evidence>
<dbReference type="InterPro" id="IPR004999">
    <property type="entry name" value="Herpes_1"/>
</dbReference>
<proteinExistence type="inferred from homology"/>
<evidence type="ECO:0000313" key="2">
    <source>
        <dbReference type="EMBL" id="AMD82159.1"/>
    </source>
</evidence>
<keyword evidence="1" id="KW-1048">Host nucleus</keyword>
<dbReference type="Pfam" id="PF03327">
    <property type="entry name" value="Herpes_VP19C"/>
    <property type="match status" value="1"/>
</dbReference>
<sequence length="299" mass="34134">MNSKSSARAAIVDTVEAVKKRKYISIDAGTLNNVVEKERKFLKQFLSGRQNLRIAARVFTPCELLAPELENLGMLMYRFETDVDNPKILFVGLFFLCSNAFNVSTCVRTALTAMYTNSMVDNVLSMINTCRYLEDKVSLFGVTSLVSCGSSCLLSCVMQGNVYDVNKENIYGLTVLKEILLEPDWEPRQHSTQYVYVVHVYKEVLAKLQYGIYVVLTSFQNEDLVVDILRQYFEKERFLFLNYLINSNTTLSYFGSVQRIGRCATEDIKSGFLQYRGITLSVIKLENIFVDLSEKKVFV</sequence>
<accession>A0A126LAX4</accession>